<feature type="binding site" evidence="10">
    <location>
        <position position="188"/>
    </location>
    <ligand>
        <name>substrate</name>
    </ligand>
</feature>
<dbReference type="GO" id="GO:0036220">
    <property type="term" value="F:ITP diphosphatase activity"/>
    <property type="evidence" value="ECO:0007669"/>
    <property type="project" value="UniProtKB-UniRule"/>
</dbReference>
<evidence type="ECO:0000256" key="2">
    <source>
        <dbReference type="ARBA" id="ARBA00011738"/>
    </source>
</evidence>
<dbReference type="GO" id="GO:0046872">
    <property type="term" value="F:metal ion binding"/>
    <property type="evidence" value="ECO:0007669"/>
    <property type="project" value="UniProtKB-KW"/>
</dbReference>
<evidence type="ECO:0000256" key="1">
    <source>
        <dbReference type="ARBA" id="ARBA00008023"/>
    </source>
</evidence>
<comment type="catalytic activity">
    <reaction evidence="8 10">
        <text>dITP + H2O = dIMP + diphosphate + H(+)</text>
        <dbReference type="Rhea" id="RHEA:28342"/>
        <dbReference type="ChEBI" id="CHEBI:15377"/>
        <dbReference type="ChEBI" id="CHEBI:15378"/>
        <dbReference type="ChEBI" id="CHEBI:33019"/>
        <dbReference type="ChEBI" id="CHEBI:61194"/>
        <dbReference type="ChEBI" id="CHEBI:61382"/>
        <dbReference type="EC" id="3.6.1.66"/>
    </reaction>
</comment>
<comment type="caution">
    <text evidence="12">The sequence shown here is derived from an EMBL/GenBank/DDBJ whole genome shotgun (WGS) entry which is preliminary data.</text>
</comment>
<reference evidence="12 13" key="1">
    <citation type="submission" date="2020-07" db="EMBL/GenBank/DDBJ databases">
        <title>MOT database genomes.</title>
        <authorList>
            <person name="Joseph S."/>
            <person name="Aduse-Opoku J."/>
            <person name="Hashim A."/>
            <person name="Wade W."/>
            <person name="Curtis M."/>
        </authorList>
    </citation>
    <scope>NUCLEOTIDE SEQUENCE [LARGE SCALE GENOMIC DNA]</scope>
    <source>
        <strain evidence="12 13">STR</strain>
    </source>
</reference>
<accession>A0A7Z0M791</accession>
<dbReference type="InterPro" id="IPR020922">
    <property type="entry name" value="dITP/XTP_pyrophosphatase"/>
</dbReference>
<dbReference type="GO" id="GO:0035870">
    <property type="term" value="F:dITP diphosphatase activity"/>
    <property type="evidence" value="ECO:0007669"/>
    <property type="project" value="UniProtKB-UniRule"/>
</dbReference>
<feature type="binding site" evidence="10">
    <location>
        <position position="187"/>
    </location>
    <ligand>
        <name>Mg(2+)</name>
        <dbReference type="ChEBI" id="CHEBI:18420"/>
    </ligand>
</feature>
<dbReference type="RefSeq" id="WP_179925459.1">
    <property type="nucleotide sequence ID" value="NZ_JACBXX010000134.1"/>
</dbReference>
<keyword evidence="5 10" id="KW-0378">Hydrolase</keyword>
<dbReference type="FunFam" id="3.90.950.10:FF:000001">
    <property type="entry name" value="dITP/XTP pyrophosphatase"/>
    <property type="match status" value="1"/>
</dbReference>
<dbReference type="Pfam" id="PF01725">
    <property type="entry name" value="Ham1p_like"/>
    <property type="match status" value="1"/>
</dbReference>
<evidence type="ECO:0000256" key="4">
    <source>
        <dbReference type="ARBA" id="ARBA00022741"/>
    </source>
</evidence>
<dbReference type="InterPro" id="IPR002637">
    <property type="entry name" value="RdgB/HAM1"/>
</dbReference>
<comment type="function">
    <text evidence="10">Pyrophosphatase that catalyzes the hydrolysis of nucleoside triphosphates to their monophosphate derivatives, with a high preference for the non-canonical purine nucleotides XTP (xanthosine triphosphate), dITP (deoxyinosine triphosphate) and ITP. Seems to function as a house-cleaning enzyme that removes non-canonical purine nucleotides from the nucleotide pool, thus preventing their incorporation into DNA/RNA and avoiding chromosomal lesions.</text>
</comment>
<dbReference type="CDD" id="cd00515">
    <property type="entry name" value="HAM1"/>
    <property type="match status" value="1"/>
</dbReference>
<comment type="catalytic activity">
    <reaction evidence="9 10">
        <text>XTP + H2O = XMP + diphosphate + H(+)</text>
        <dbReference type="Rhea" id="RHEA:28610"/>
        <dbReference type="ChEBI" id="CHEBI:15377"/>
        <dbReference type="ChEBI" id="CHEBI:15378"/>
        <dbReference type="ChEBI" id="CHEBI:33019"/>
        <dbReference type="ChEBI" id="CHEBI:57464"/>
        <dbReference type="ChEBI" id="CHEBI:61314"/>
        <dbReference type="EC" id="3.6.1.66"/>
    </reaction>
</comment>
<keyword evidence="7 10" id="KW-0546">Nucleotide metabolism</keyword>
<dbReference type="SUPFAM" id="SSF52972">
    <property type="entry name" value="ITPase-like"/>
    <property type="match status" value="1"/>
</dbReference>
<dbReference type="AlphaFoldDB" id="A0A7Z0M791"/>
<name>A0A7Z0M791_9STRE</name>
<dbReference type="GO" id="GO:0009146">
    <property type="term" value="P:purine nucleoside triphosphate catabolic process"/>
    <property type="evidence" value="ECO:0007669"/>
    <property type="project" value="UniProtKB-UniRule"/>
</dbReference>
<evidence type="ECO:0000313" key="12">
    <source>
        <dbReference type="EMBL" id="NYS96765.1"/>
    </source>
</evidence>
<feature type="binding site" evidence="10">
    <location>
        <begin position="125"/>
        <end position="130"/>
    </location>
    <ligand>
        <name>substrate</name>
    </ligand>
</feature>
<dbReference type="NCBIfam" id="NF002698">
    <property type="entry name" value="PRK02491.1"/>
    <property type="match status" value="1"/>
</dbReference>
<evidence type="ECO:0000256" key="9">
    <source>
        <dbReference type="ARBA" id="ARBA00052017"/>
    </source>
</evidence>
<evidence type="ECO:0000256" key="8">
    <source>
        <dbReference type="ARBA" id="ARBA00051875"/>
    </source>
</evidence>
<evidence type="ECO:0000256" key="10">
    <source>
        <dbReference type="HAMAP-Rule" id="MF_01405"/>
    </source>
</evidence>
<dbReference type="NCBIfam" id="TIGR00042">
    <property type="entry name" value="RdgB/HAM1 family non-canonical purine NTP pyrophosphatase"/>
    <property type="match status" value="1"/>
</dbReference>
<feature type="binding site" evidence="10">
    <location>
        <begin position="299"/>
        <end position="300"/>
    </location>
    <ligand>
        <name>substrate</name>
    </ligand>
</feature>
<dbReference type="EC" id="3.6.1.66" evidence="10"/>
<dbReference type="GO" id="GO:0009117">
    <property type="term" value="P:nucleotide metabolic process"/>
    <property type="evidence" value="ECO:0007669"/>
    <property type="project" value="UniProtKB-KW"/>
</dbReference>
<feature type="binding site" evidence="10">
    <location>
        <begin position="271"/>
        <end position="274"/>
    </location>
    <ligand>
        <name>substrate</name>
    </ligand>
</feature>
<comment type="caution">
    <text evidence="10">Lacks conserved residue(s) required for the propagation of feature annotation.</text>
</comment>
<evidence type="ECO:0000256" key="7">
    <source>
        <dbReference type="ARBA" id="ARBA00023080"/>
    </source>
</evidence>
<organism evidence="12 13">
    <name type="scientific">Streptococcus danieliae</name>
    <dbReference type="NCBI Taxonomy" id="747656"/>
    <lineage>
        <taxon>Bacteria</taxon>
        <taxon>Bacillati</taxon>
        <taxon>Bacillota</taxon>
        <taxon>Bacilli</taxon>
        <taxon>Lactobacillales</taxon>
        <taxon>Streptococcaceae</taxon>
        <taxon>Streptococcus</taxon>
    </lineage>
</organism>
<comment type="subunit">
    <text evidence="2 10">Homodimer.</text>
</comment>
<feature type="binding site" evidence="10">
    <location>
        <position position="294"/>
    </location>
    <ligand>
        <name>substrate</name>
    </ligand>
</feature>
<dbReference type="GO" id="GO:0017111">
    <property type="term" value="F:ribonucleoside triphosphate phosphatase activity"/>
    <property type="evidence" value="ECO:0007669"/>
    <property type="project" value="InterPro"/>
</dbReference>
<dbReference type="InterPro" id="IPR029001">
    <property type="entry name" value="ITPase-like_fam"/>
</dbReference>
<evidence type="ECO:0000256" key="11">
    <source>
        <dbReference type="RuleBase" id="RU003781"/>
    </source>
</evidence>
<evidence type="ECO:0000256" key="3">
    <source>
        <dbReference type="ARBA" id="ARBA00022723"/>
    </source>
</evidence>
<keyword evidence="6 10" id="KW-0460">Magnesium</keyword>
<dbReference type="PANTHER" id="PTHR11067:SF9">
    <property type="entry name" value="INOSINE TRIPHOSPHATE PYROPHOSPHATASE"/>
    <property type="match status" value="1"/>
</dbReference>
<dbReference type="GO" id="GO:0036222">
    <property type="term" value="F:XTP diphosphatase activity"/>
    <property type="evidence" value="ECO:0007669"/>
    <property type="project" value="UniProtKB-UniRule"/>
</dbReference>
<sequence length="318" mass="35146">MKQELVEFRDGQDWYVAQVSDGPHLSFAFDQEDQVYHFLAPFQNLSPKNGFKVQVFQWSSAQKLARFMVDLINRSEDRQLTLERRGAALLVVEDGRLLHVALPENGEELATVVGEADLEPLLIATRNEGKTAEFKKIFEPLGFRVENLNDYPDLPEIAETGTTFEANARLKAEGIAAITGTMVLADDSGLKVDVLGGLPGVWSARFAGPDATDADNNAKLLHELAMVLEADKRSAQFHTTLVVAAPGRESLVVEADWPGYIAFEPKGENGFGYDPLFLIGETGKTSAQLSMEEKNQQSHRAQAVEKLVEVFPSWRDGQ</sequence>
<dbReference type="GO" id="GO:0005829">
    <property type="term" value="C:cytosol"/>
    <property type="evidence" value="ECO:0007669"/>
    <property type="project" value="TreeGrafter"/>
</dbReference>
<comment type="catalytic activity">
    <reaction evidence="10">
        <text>ITP + H2O = IMP + diphosphate + H(+)</text>
        <dbReference type="Rhea" id="RHEA:29399"/>
        <dbReference type="ChEBI" id="CHEBI:15377"/>
        <dbReference type="ChEBI" id="CHEBI:15378"/>
        <dbReference type="ChEBI" id="CHEBI:33019"/>
        <dbReference type="ChEBI" id="CHEBI:58053"/>
        <dbReference type="ChEBI" id="CHEBI:61402"/>
        <dbReference type="EC" id="3.6.1.66"/>
    </reaction>
</comment>
<evidence type="ECO:0000256" key="6">
    <source>
        <dbReference type="ARBA" id="ARBA00022842"/>
    </source>
</evidence>
<dbReference type="Gene3D" id="3.90.950.10">
    <property type="match status" value="1"/>
</dbReference>
<protein>
    <recommendedName>
        <fullName evidence="10">dITP/XTP pyrophosphatase</fullName>
        <ecNumber evidence="10">3.6.1.66</ecNumber>
    </recommendedName>
    <alternativeName>
        <fullName evidence="10">Non-canonical purine NTP pyrophosphatase</fullName>
    </alternativeName>
    <alternativeName>
        <fullName evidence="10">Non-standard purine NTP pyrophosphatase</fullName>
    </alternativeName>
    <alternativeName>
        <fullName evidence="10">Nucleoside-triphosphate diphosphatase</fullName>
    </alternativeName>
    <alternativeName>
        <fullName evidence="10">Nucleoside-triphosphate pyrophosphatase</fullName>
        <shortName evidence="10">NTPase</shortName>
    </alternativeName>
</protein>
<dbReference type="EMBL" id="JACBXX010000134">
    <property type="protein sequence ID" value="NYS96765.1"/>
    <property type="molecule type" value="Genomic_DNA"/>
</dbReference>
<dbReference type="NCBIfam" id="NF011397">
    <property type="entry name" value="PRK14822.1"/>
    <property type="match status" value="1"/>
</dbReference>
<keyword evidence="4 10" id="KW-0547">Nucleotide-binding</keyword>
<dbReference type="PANTHER" id="PTHR11067">
    <property type="entry name" value="INOSINE TRIPHOSPHATE PYROPHOSPHATASE/HAM1 PROTEIN"/>
    <property type="match status" value="1"/>
</dbReference>
<gene>
    <name evidence="12" type="ORF">HZY94_06185</name>
</gene>
<dbReference type="GO" id="GO:0000166">
    <property type="term" value="F:nucleotide binding"/>
    <property type="evidence" value="ECO:0007669"/>
    <property type="project" value="UniProtKB-KW"/>
</dbReference>
<evidence type="ECO:0000313" key="13">
    <source>
        <dbReference type="Proteomes" id="UP000589521"/>
    </source>
</evidence>
<comment type="cofactor">
    <cofactor evidence="10">
        <name>Mg(2+)</name>
        <dbReference type="ChEBI" id="CHEBI:18420"/>
    </cofactor>
    <text evidence="10">Binds 1 Mg(2+) ion per subunit.</text>
</comment>
<comment type="similarity">
    <text evidence="1 10 11">Belongs to the HAM1 NTPase family.</text>
</comment>
<dbReference type="HAMAP" id="MF_01405">
    <property type="entry name" value="Non_canon_purine_NTPase"/>
    <property type="match status" value="1"/>
</dbReference>
<proteinExistence type="inferred from homology"/>
<keyword evidence="3 10" id="KW-0479">Metal-binding</keyword>
<dbReference type="Proteomes" id="UP000589521">
    <property type="component" value="Unassembled WGS sequence"/>
</dbReference>
<evidence type="ECO:0000256" key="5">
    <source>
        <dbReference type="ARBA" id="ARBA00022801"/>
    </source>
</evidence>
<feature type="active site" description="Proton acceptor" evidence="10">
    <location>
        <position position="187"/>
    </location>
</feature>